<organism evidence="9 10">
    <name type="scientific">Magnaporthiopsis poae (strain ATCC 64411 / 73-15)</name>
    <name type="common">Kentucky bluegrass fungus</name>
    <name type="synonym">Magnaporthe poae</name>
    <dbReference type="NCBI Taxonomy" id="644358"/>
    <lineage>
        <taxon>Eukaryota</taxon>
        <taxon>Fungi</taxon>
        <taxon>Dikarya</taxon>
        <taxon>Ascomycota</taxon>
        <taxon>Pezizomycotina</taxon>
        <taxon>Sordariomycetes</taxon>
        <taxon>Sordariomycetidae</taxon>
        <taxon>Magnaporthales</taxon>
        <taxon>Magnaporthaceae</taxon>
        <taxon>Magnaporthiopsis</taxon>
    </lineage>
</organism>
<dbReference type="Pfam" id="PF11710">
    <property type="entry name" value="Git3"/>
    <property type="match status" value="1"/>
</dbReference>
<keyword evidence="4 6" id="KW-0472">Membrane</keyword>
<evidence type="ECO:0000313" key="8">
    <source>
        <dbReference type="EMBL" id="KLU87233.1"/>
    </source>
</evidence>
<reference evidence="8" key="2">
    <citation type="submission" date="2010-05" db="EMBL/GenBank/DDBJ databases">
        <title>The Genome Sequence of Magnaporthe poae strain ATCC 64411.</title>
        <authorList>
            <consortium name="The Broad Institute Genome Sequencing Platform"/>
            <consortium name="Broad Institute Genome Sequencing Center for Infectious Disease"/>
            <person name="Ma L.-J."/>
            <person name="Dead R."/>
            <person name="Young S."/>
            <person name="Zeng Q."/>
            <person name="Koehrsen M."/>
            <person name="Alvarado L."/>
            <person name="Berlin A."/>
            <person name="Chapman S.B."/>
            <person name="Chen Z."/>
            <person name="Freedman E."/>
            <person name="Gellesch M."/>
            <person name="Goldberg J."/>
            <person name="Griggs A."/>
            <person name="Gujja S."/>
            <person name="Heilman E.R."/>
            <person name="Heiman D."/>
            <person name="Hepburn T."/>
            <person name="Howarth C."/>
            <person name="Jen D."/>
            <person name="Larson L."/>
            <person name="Mehta T."/>
            <person name="Neiman D."/>
            <person name="Pearson M."/>
            <person name="Roberts A."/>
            <person name="Saif S."/>
            <person name="Shea T."/>
            <person name="Shenoy N."/>
            <person name="Sisk P."/>
            <person name="Stolte C."/>
            <person name="Sykes S."/>
            <person name="Walk T."/>
            <person name="White J."/>
            <person name="Yandava C."/>
            <person name="Haas B."/>
            <person name="Nusbaum C."/>
            <person name="Birren B."/>
        </authorList>
    </citation>
    <scope>NUCLEOTIDE SEQUENCE</scope>
    <source>
        <strain evidence="8">ATCC 64411</strain>
    </source>
</reference>
<feature type="transmembrane region" description="Helical" evidence="6">
    <location>
        <begin position="202"/>
        <end position="222"/>
    </location>
</feature>
<dbReference type="eggNOG" id="ENOG502SIRC">
    <property type="taxonomic scope" value="Eukaryota"/>
</dbReference>
<feature type="region of interest" description="Disordered" evidence="5">
    <location>
        <begin position="571"/>
        <end position="637"/>
    </location>
</feature>
<feature type="transmembrane region" description="Helical" evidence="6">
    <location>
        <begin position="647"/>
        <end position="666"/>
    </location>
</feature>
<dbReference type="EMBL" id="GL876970">
    <property type="protein sequence ID" value="KLU87233.1"/>
    <property type="molecule type" value="Genomic_DNA"/>
</dbReference>
<evidence type="ECO:0000256" key="6">
    <source>
        <dbReference type="SAM" id="Phobius"/>
    </source>
</evidence>
<evidence type="ECO:0000313" key="10">
    <source>
        <dbReference type="Proteomes" id="UP000011715"/>
    </source>
</evidence>
<feature type="region of interest" description="Disordered" evidence="5">
    <location>
        <begin position="484"/>
        <end position="555"/>
    </location>
</feature>
<keyword evidence="10" id="KW-1185">Reference proteome</keyword>
<reference evidence="9" key="4">
    <citation type="journal article" date="2015" name="G3 (Bethesda)">
        <title>Genome sequences of three phytopathogenic species of the Magnaporthaceae family of fungi.</title>
        <authorList>
            <person name="Okagaki L.H."/>
            <person name="Nunes C.C."/>
            <person name="Sailsbery J."/>
            <person name="Clay B."/>
            <person name="Brown D."/>
            <person name="John T."/>
            <person name="Oh Y."/>
            <person name="Young N."/>
            <person name="Fitzgerald M."/>
            <person name="Haas B.J."/>
            <person name="Zeng Q."/>
            <person name="Young S."/>
            <person name="Adiconis X."/>
            <person name="Fan L."/>
            <person name="Levin J.Z."/>
            <person name="Mitchell T.K."/>
            <person name="Okubara P.A."/>
            <person name="Farman M.L."/>
            <person name="Kohn L.M."/>
            <person name="Birren B."/>
            <person name="Ma L.-J."/>
            <person name="Dean R.A."/>
        </authorList>
    </citation>
    <scope>NUCLEOTIDE SEQUENCE</scope>
    <source>
        <strain evidence="9">ATCC 64411 / 73-15</strain>
    </source>
</reference>
<evidence type="ECO:0000313" key="9">
    <source>
        <dbReference type="EnsemblFungi" id="MAPG_06234T0"/>
    </source>
</evidence>
<dbReference type="STRING" id="644358.A0A0C4E1H4"/>
<keyword evidence="2 6" id="KW-0812">Transmembrane</keyword>
<dbReference type="EnsemblFungi" id="MAPG_06234T0">
    <property type="protein sequence ID" value="MAPG_06234T0"/>
    <property type="gene ID" value="MAPG_06234"/>
</dbReference>
<evidence type="ECO:0000256" key="4">
    <source>
        <dbReference type="ARBA" id="ARBA00023136"/>
    </source>
</evidence>
<dbReference type="EMBL" id="ADBL01001496">
    <property type="status" value="NOT_ANNOTATED_CDS"/>
    <property type="molecule type" value="Genomic_DNA"/>
</dbReference>
<evidence type="ECO:0000256" key="2">
    <source>
        <dbReference type="ARBA" id="ARBA00022692"/>
    </source>
</evidence>
<evidence type="ECO:0000256" key="1">
    <source>
        <dbReference type="ARBA" id="ARBA00004141"/>
    </source>
</evidence>
<dbReference type="PANTHER" id="PTHR23112">
    <property type="entry name" value="G PROTEIN-COUPLED RECEPTOR 157-RELATED"/>
    <property type="match status" value="1"/>
</dbReference>
<dbReference type="Gene3D" id="1.20.1070.10">
    <property type="entry name" value="Rhodopsin 7-helix transmembrane proteins"/>
    <property type="match status" value="1"/>
</dbReference>
<reference evidence="10" key="1">
    <citation type="submission" date="2010-05" db="EMBL/GenBank/DDBJ databases">
        <title>The genome sequence of Magnaporthe poae strain ATCC 64411.</title>
        <authorList>
            <person name="Ma L.-J."/>
            <person name="Dead R."/>
            <person name="Young S."/>
            <person name="Zeng Q."/>
            <person name="Koehrsen M."/>
            <person name="Alvarado L."/>
            <person name="Berlin A."/>
            <person name="Chapman S.B."/>
            <person name="Chen Z."/>
            <person name="Freedman E."/>
            <person name="Gellesch M."/>
            <person name="Goldberg J."/>
            <person name="Griggs A."/>
            <person name="Gujja S."/>
            <person name="Heilman E.R."/>
            <person name="Heiman D."/>
            <person name="Hepburn T."/>
            <person name="Howarth C."/>
            <person name="Jen D."/>
            <person name="Larson L."/>
            <person name="Mehta T."/>
            <person name="Neiman D."/>
            <person name="Pearson M."/>
            <person name="Roberts A."/>
            <person name="Saif S."/>
            <person name="Shea T."/>
            <person name="Shenoy N."/>
            <person name="Sisk P."/>
            <person name="Stolte C."/>
            <person name="Sykes S."/>
            <person name="Walk T."/>
            <person name="White J."/>
            <person name="Yandava C."/>
            <person name="Haas B."/>
            <person name="Nusbaum C."/>
            <person name="Birren B."/>
        </authorList>
    </citation>
    <scope>NUCLEOTIDE SEQUENCE [LARGE SCALE GENOMIC DNA]</scope>
    <source>
        <strain evidence="10">ATCC 64411 / 73-15</strain>
    </source>
</reference>
<protein>
    <recommendedName>
        <fullName evidence="7">Glucose receptor Git3-like N-terminal domain-containing protein</fullName>
    </recommendedName>
</protein>
<feature type="transmembrane region" description="Helical" evidence="6">
    <location>
        <begin position="122"/>
        <end position="147"/>
    </location>
</feature>
<dbReference type="VEuPathDB" id="FungiDB:MAPG_06234"/>
<feature type="domain" description="Glucose receptor Git3-like N-terminal" evidence="7">
    <location>
        <begin position="125"/>
        <end position="310"/>
    </location>
</feature>
<keyword evidence="3 6" id="KW-1133">Transmembrane helix</keyword>
<evidence type="ECO:0000256" key="5">
    <source>
        <dbReference type="SAM" id="MobiDB-lite"/>
    </source>
</evidence>
<name>A0A0C4E1H4_MAGP6</name>
<dbReference type="PANTHER" id="PTHR23112:SF37">
    <property type="entry name" value="G PROTEIN-COUPLED RECEPTOR GPR1"/>
    <property type="match status" value="1"/>
</dbReference>
<dbReference type="GO" id="GO:0004930">
    <property type="term" value="F:G protein-coupled receptor activity"/>
    <property type="evidence" value="ECO:0007669"/>
    <property type="project" value="TreeGrafter"/>
</dbReference>
<feature type="transmembrane region" description="Helical" evidence="6">
    <location>
        <begin position="284"/>
        <end position="304"/>
    </location>
</feature>
<dbReference type="SUPFAM" id="SSF81321">
    <property type="entry name" value="Family A G protein-coupled receptor-like"/>
    <property type="match status" value="1"/>
</dbReference>
<gene>
    <name evidence="8" type="ORF">MAPG_06234</name>
</gene>
<reference evidence="8" key="3">
    <citation type="submission" date="2011-03" db="EMBL/GenBank/DDBJ databases">
        <title>Annotation of Magnaporthe poae ATCC 64411.</title>
        <authorList>
            <person name="Ma L.-J."/>
            <person name="Dead R."/>
            <person name="Young S.K."/>
            <person name="Zeng Q."/>
            <person name="Gargeya S."/>
            <person name="Fitzgerald M."/>
            <person name="Haas B."/>
            <person name="Abouelleil A."/>
            <person name="Alvarado L."/>
            <person name="Arachchi H.M."/>
            <person name="Berlin A."/>
            <person name="Brown A."/>
            <person name="Chapman S.B."/>
            <person name="Chen Z."/>
            <person name="Dunbar C."/>
            <person name="Freedman E."/>
            <person name="Gearin G."/>
            <person name="Gellesch M."/>
            <person name="Goldberg J."/>
            <person name="Griggs A."/>
            <person name="Gujja S."/>
            <person name="Heiman D."/>
            <person name="Howarth C."/>
            <person name="Larson L."/>
            <person name="Lui A."/>
            <person name="MacDonald P.J.P."/>
            <person name="Mehta T."/>
            <person name="Montmayeur A."/>
            <person name="Murphy C."/>
            <person name="Neiman D."/>
            <person name="Pearson M."/>
            <person name="Priest M."/>
            <person name="Roberts A."/>
            <person name="Saif S."/>
            <person name="Shea T."/>
            <person name="Shenoy N."/>
            <person name="Sisk P."/>
            <person name="Stolte C."/>
            <person name="Sykes S."/>
            <person name="Yandava C."/>
            <person name="Wortman J."/>
            <person name="Nusbaum C."/>
            <person name="Birren B."/>
        </authorList>
    </citation>
    <scope>NUCLEOTIDE SEQUENCE</scope>
    <source>
        <strain evidence="8">ATCC 64411</strain>
    </source>
</reference>
<dbReference type="OrthoDB" id="100006at2759"/>
<comment type="subcellular location">
    <subcellularLocation>
        <location evidence="1">Membrane</location>
        <topology evidence="1">Multi-pass membrane protein</topology>
    </subcellularLocation>
</comment>
<reference evidence="9" key="5">
    <citation type="submission" date="2015-06" db="UniProtKB">
        <authorList>
            <consortium name="EnsemblFungi"/>
        </authorList>
    </citation>
    <scope>IDENTIFICATION</scope>
    <source>
        <strain evidence="9">ATCC 64411</strain>
    </source>
</reference>
<feature type="transmembrane region" description="Helical" evidence="6">
    <location>
        <begin position="159"/>
        <end position="182"/>
    </location>
</feature>
<dbReference type="InterPro" id="IPR023041">
    <property type="entry name" value="Glucose_rcpt_Git3-like_N"/>
</dbReference>
<evidence type="ECO:0000256" key="3">
    <source>
        <dbReference type="ARBA" id="ARBA00022989"/>
    </source>
</evidence>
<accession>A0A0C4E1H4</accession>
<proteinExistence type="predicted"/>
<evidence type="ECO:0000259" key="7">
    <source>
        <dbReference type="Pfam" id="PF11710"/>
    </source>
</evidence>
<sequence>MQHPKYIVGFDCQAKTPGCRKHGSGNRSPRYHDPMCQPLSHSPALLGPSVGRPPPGGRQCLSISVGLRPLSAWPTWPALLFLDEEGHVAPRGRTRTYIRRQNNTHKHIRRWRTTGIMVYDPVVASVTLTGSVMSFVASTCVLLSFIVYNKEQRSFRHALVLNLTLAEFINSLDNSVSGIIYMRDRDLSPGVPCVINGLVGQISVQAVDFSILAIAVVTLLTVTHTTFMPDVSRVTKILVCLSVWVIPMTTGVVATAMGAMKPVGTNWCWITAARPDLRYALTHGWRFAVIFGTIAIYLYIWFYLRNHFRSMGIALKTGWSQLSAEGQQFNSKPGAGGGMGRFQGMDGFGKEKDGAAFAAGTLEQRQGKQSMAQGQADAPAHLTIPRAAARRDSMAMYGATFYDDNLSSVGEVEEDREGLLTPIEREMLVDEEWARNPKLKLQTKGGKRPVVSWSLPRIPNTPLVSHPNTPLSPSSNNTIKIGFAITSDSPQPSPPAVRGLPGGDATDALTVPGGRLERPERAHKRSASDASGLDDFARGTQNHKRSTSDSSMAVDDSRASIGSYSLFPNAKTSAARRSGPADDIASSTAQQQQQQQDGQTNKDDGSEWPPVMTRKSRGPPPPRRPTNISEFPMRQEKRNVDREVQRMLLLNAYPILYVILWIPGIVNRLMEAAGHPVTGRAAQALQSSSQFIGLANALTYGFNRHIRHRITGDLLAKLRPGKVTEIVSR</sequence>
<dbReference type="GO" id="GO:0005886">
    <property type="term" value="C:plasma membrane"/>
    <property type="evidence" value="ECO:0007669"/>
    <property type="project" value="TreeGrafter"/>
</dbReference>
<dbReference type="Proteomes" id="UP000011715">
    <property type="component" value="Unassembled WGS sequence"/>
</dbReference>
<dbReference type="AlphaFoldDB" id="A0A0C4E1H4"/>
<dbReference type="GO" id="GO:0007189">
    <property type="term" value="P:adenylate cyclase-activating G protein-coupled receptor signaling pathway"/>
    <property type="evidence" value="ECO:0007669"/>
    <property type="project" value="TreeGrafter"/>
</dbReference>
<feature type="transmembrane region" description="Helical" evidence="6">
    <location>
        <begin position="234"/>
        <end position="257"/>
    </location>
</feature>